<dbReference type="GeneID" id="106809018"/>
<evidence type="ECO:0000313" key="2">
    <source>
        <dbReference type="Proteomes" id="UP000695022"/>
    </source>
</evidence>
<dbReference type="PANTHER" id="PTHR47032">
    <property type="entry name" value="UDP-D-XYLOSE:L-FUCOSE ALPHA-1,3-D-XYLOSYLTRANSFERASE-RELATED"/>
    <property type="match status" value="1"/>
</dbReference>
<dbReference type="RefSeq" id="XP_014667448.1">
    <property type="nucleotide sequence ID" value="XM_014811962.1"/>
</dbReference>
<accession>A0ABM1E5H7</accession>
<evidence type="ECO:0000313" key="3">
    <source>
        <dbReference type="RefSeq" id="XP_014667448.1"/>
    </source>
</evidence>
<dbReference type="Proteomes" id="UP000695022">
    <property type="component" value="Unplaced"/>
</dbReference>
<reference evidence="3" key="1">
    <citation type="submission" date="2025-08" db="UniProtKB">
        <authorList>
            <consortium name="RefSeq"/>
        </authorList>
    </citation>
    <scope>IDENTIFICATION</scope>
</reference>
<feature type="domain" description="Nucleotide-diphospho-sugar transferase" evidence="1">
    <location>
        <begin position="96"/>
        <end position="257"/>
    </location>
</feature>
<evidence type="ECO:0000259" key="1">
    <source>
        <dbReference type="Pfam" id="PF03407"/>
    </source>
</evidence>
<protein>
    <submittedName>
        <fullName evidence="3">Uncharacterized protein LOC106809018</fullName>
    </submittedName>
</protein>
<dbReference type="InterPro" id="IPR052636">
    <property type="entry name" value="UDP-D-xylose:L-fucose_XylT"/>
</dbReference>
<dbReference type="Pfam" id="PF03407">
    <property type="entry name" value="Nucleotid_trans"/>
    <property type="match status" value="1"/>
</dbReference>
<proteinExistence type="predicted"/>
<gene>
    <name evidence="3" type="primary">LOC106809018</name>
</gene>
<organism evidence="2 3">
    <name type="scientific">Priapulus caudatus</name>
    <name type="common">Priapulid worm</name>
    <dbReference type="NCBI Taxonomy" id="37621"/>
    <lineage>
        <taxon>Eukaryota</taxon>
        <taxon>Metazoa</taxon>
        <taxon>Ecdysozoa</taxon>
        <taxon>Scalidophora</taxon>
        <taxon>Priapulida</taxon>
        <taxon>Priapulimorpha</taxon>
        <taxon>Priapulimorphida</taxon>
        <taxon>Priapulidae</taxon>
        <taxon>Priapulus</taxon>
    </lineage>
</organism>
<dbReference type="PANTHER" id="PTHR47032:SF1">
    <property type="entry name" value="UDP-D-XYLOSE:L-FUCOSE ALPHA-1,3-D-XYLOSYLTRANSFERASE-RELATED"/>
    <property type="match status" value="1"/>
</dbReference>
<name>A0ABM1E5H7_PRICU</name>
<dbReference type="InterPro" id="IPR005069">
    <property type="entry name" value="Nucl-diP-sugar_transferase"/>
</dbReference>
<sequence length="346" mass="39054">MRMPLLPRRRRIGIVRLCISRLLIPAISFTCVLIVYAASGGGDGGGALPPVRQYDTFEEAARAIAADGRVVATTVVNDAFVPLTFNWLCNTKDMGVHESVVLVATDREAFAKLRRHWPRVASVLLDLGDDMRRTHLFGDVGYEKLMIKRTEFINAALQADDARVLLFETDALWLRNPIAELARGSNAYDILVALNRPNGEIAGNFLYFRPTPKTKLFWAEKTRLMTSQLAGFVGKRSDDRTPENDQKYVTKLLAARYADVLVAVWPLERVQTGRWYTRQTVRAKPTLPDVINNNFVRGIAAKETRAKRWRHWFLRDDGVTCDGAQVERILTLGPRADEPPDEPPWP</sequence>
<keyword evidence="2" id="KW-1185">Reference proteome</keyword>